<dbReference type="InterPro" id="IPR002933">
    <property type="entry name" value="Peptidase_M20"/>
</dbReference>
<feature type="binding site" evidence="3">
    <location>
        <position position="369"/>
    </location>
    <ligand>
        <name>Mn(2+)</name>
        <dbReference type="ChEBI" id="CHEBI:29035"/>
        <label>2</label>
    </ligand>
</feature>
<name>A0A0M4FRP5_9BACI</name>
<dbReference type="OrthoDB" id="9776731at2"/>
<dbReference type="PANTHER" id="PTHR11014:SF63">
    <property type="entry name" value="METALLOPEPTIDASE, PUTATIVE (AFU_ORTHOLOGUE AFUA_6G09600)-RELATED"/>
    <property type="match status" value="1"/>
</dbReference>
<dbReference type="PANTHER" id="PTHR11014">
    <property type="entry name" value="PEPTIDASE M20 FAMILY MEMBER"/>
    <property type="match status" value="1"/>
</dbReference>
<dbReference type="InterPro" id="IPR036264">
    <property type="entry name" value="Bact_exopeptidase_dim_dom"/>
</dbReference>
<evidence type="ECO:0000313" key="6">
    <source>
        <dbReference type="Proteomes" id="UP000067625"/>
    </source>
</evidence>
<evidence type="ECO:0000256" key="2">
    <source>
        <dbReference type="ARBA" id="ARBA00022801"/>
    </source>
</evidence>
<dbReference type="EMBL" id="CP012600">
    <property type="protein sequence ID" value="ALC80468.1"/>
    <property type="molecule type" value="Genomic_DNA"/>
</dbReference>
<dbReference type="Pfam" id="PF01546">
    <property type="entry name" value="Peptidase_M20"/>
    <property type="match status" value="1"/>
</dbReference>
<dbReference type="Proteomes" id="UP000067625">
    <property type="component" value="Chromosome"/>
</dbReference>
<evidence type="ECO:0000259" key="4">
    <source>
        <dbReference type="Pfam" id="PF07687"/>
    </source>
</evidence>
<dbReference type="AlphaFoldDB" id="A0A0M4FRP5"/>
<dbReference type="InterPro" id="IPR011650">
    <property type="entry name" value="Peptidase_M20_dimer"/>
</dbReference>
<dbReference type="SUPFAM" id="SSF55031">
    <property type="entry name" value="Bacterial exopeptidase dimerisation domain"/>
    <property type="match status" value="1"/>
</dbReference>
<evidence type="ECO:0000256" key="3">
    <source>
        <dbReference type="PIRSR" id="PIRSR005962-1"/>
    </source>
</evidence>
<dbReference type="STRING" id="1441095.AM592_01865"/>
<dbReference type="Gene3D" id="3.40.630.10">
    <property type="entry name" value="Zn peptidases"/>
    <property type="match status" value="1"/>
</dbReference>
<gene>
    <name evidence="5" type="ORF">AM592_01865</name>
</gene>
<accession>A0A0M4FRP5</accession>
<comment type="cofactor">
    <cofactor evidence="3">
        <name>Mn(2+)</name>
        <dbReference type="ChEBI" id="CHEBI:29035"/>
    </cofactor>
    <text evidence="3">The Mn(2+) ion enhances activity.</text>
</comment>
<sequence>MKRQSEIKLFHWHEQLLEMYEQMVEWRRHMHQYPELSNQEIETSNMIAGILSGFGIDIRTRVGGMGVVGTIKGEKPGKTIALRADFDALPIQDEKEVPYKSKVDGVMHACGHDGHTATLLAVAKILNDHRDQLSGNVVLLHQHSEESLGGANEMIADGCLDGVDVVFGNHLWTPIPTGTISYTKGYTTSSGDGFQLKIQGKGGHGSSPHETVDAIIVANQIINQLQLIVSRKINPQKTAVVSVGSFHAGNAANIIADSAELKGTVRTYDKEVQMQIEDEMNSIIKGICAAHHAEYEFKYYHGVPGVYNHAEETDIFCSRIKATLPEFKLAEAPPLLVSEDFGRYLLERPGMFFFTGAGNQNINAIYPHHHPKFDFDERAMVNAGKAMLSIVHHYLVEKAESPLADHVRL</sequence>
<dbReference type="PIRSF" id="PIRSF005962">
    <property type="entry name" value="Pept_M20D_amidohydro"/>
    <property type="match status" value="1"/>
</dbReference>
<dbReference type="FunFam" id="3.30.70.360:FF:000014">
    <property type="entry name" value="N-acyl-L-amino acid amidohydrolase"/>
    <property type="match status" value="1"/>
</dbReference>
<feature type="binding site" evidence="3">
    <location>
        <position position="112"/>
    </location>
    <ligand>
        <name>Mn(2+)</name>
        <dbReference type="ChEBI" id="CHEBI:29035"/>
        <label>2</label>
    </ligand>
</feature>
<comment type="similarity">
    <text evidence="1">Belongs to the peptidase M20 family.</text>
</comment>
<dbReference type="Pfam" id="PF07687">
    <property type="entry name" value="M20_dimer"/>
    <property type="match status" value="1"/>
</dbReference>
<keyword evidence="3" id="KW-0464">Manganese</keyword>
<protein>
    <submittedName>
        <fullName evidence="5">Peptidase M20</fullName>
    </submittedName>
</protein>
<dbReference type="InterPro" id="IPR017439">
    <property type="entry name" value="Amidohydrolase"/>
</dbReference>
<feature type="binding site" evidence="3">
    <location>
        <position position="146"/>
    </location>
    <ligand>
        <name>Mn(2+)</name>
        <dbReference type="ChEBI" id="CHEBI:29035"/>
        <label>2</label>
    </ligand>
</feature>
<organism evidence="5 6">
    <name type="scientific">Bacillus gobiensis</name>
    <dbReference type="NCBI Taxonomy" id="1441095"/>
    <lineage>
        <taxon>Bacteria</taxon>
        <taxon>Bacillati</taxon>
        <taxon>Bacillota</taxon>
        <taxon>Bacilli</taxon>
        <taxon>Bacillales</taxon>
        <taxon>Bacillaceae</taxon>
        <taxon>Bacillus</taxon>
    </lineage>
</organism>
<dbReference type="GO" id="GO:0016787">
    <property type="term" value="F:hydrolase activity"/>
    <property type="evidence" value="ECO:0007669"/>
    <property type="project" value="UniProtKB-KW"/>
</dbReference>
<reference evidence="5 6" key="2">
    <citation type="journal article" date="2016" name="Int. J. Syst. Evol. Microbiol.">
        <title>Bacillus gobiensis sp. nov., isolated from a soil sample.</title>
        <authorList>
            <person name="Liu B."/>
            <person name="Liu G.H."/>
            <person name="Cetin S."/>
            <person name="Schumann P."/>
            <person name="Pan Z.Z."/>
            <person name="Chen Q.Q."/>
        </authorList>
    </citation>
    <scope>NUCLEOTIDE SEQUENCE [LARGE SCALE GENOMIC DNA]</scope>
    <source>
        <strain evidence="5 6">FJAT-4402</strain>
    </source>
</reference>
<reference evidence="6" key="1">
    <citation type="submission" date="2015-08" db="EMBL/GenBank/DDBJ databases">
        <title>Genome sequencing project for genomic taxonomy and phylogenomics of Bacillus-like bacteria.</title>
        <authorList>
            <person name="Liu B."/>
            <person name="Wang J."/>
            <person name="Zhu Y."/>
            <person name="Liu G."/>
            <person name="Chen Q."/>
            <person name="Chen Z."/>
            <person name="Lan J."/>
            <person name="Che J."/>
            <person name="Ge C."/>
            <person name="Shi H."/>
            <person name="Pan Z."/>
            <person name="Liu X."/>
        </authorList>
    </citation>
    <scope>NUCLEOTIDE SEQUENCE [LARGE SCALE GENOMIC DNA]</scope>
    <source>
        <strain evidence="6">FJAT-4402</strain>
    </source>
</reference>
<feature type="domain" description="Peptidase M20 dimerisation" evidence="4">
    <location>
        <begin position="193"/>
        <end position="287"/>
    </location>
</feature>
<dbReference type="PATRIC" id="fig|1441095.3.peg.398"/>
<feature type="binding site" evidence="3">
    <location>
        <position position="110"/>
    </location>
    <ligand>
        <name>Mn(2+)</name>
        <dbReference type="ChEBI" id="CHEBI:29035"/>
        <label>2</label>
    </ligand>
</feature>
<dbReference type="GO" id="GO:0046872">
    <property type="term" value="F:metal ion binding"/>
    <property type="evidence" value="ECO:0007669"/>
    <property type="project" value="UniProtKB-KW"/>
</dbReference>
<evidence type="ECO:0000256" key="1">
    <source>
        <dbReference type="ARBA" id="ARBA00006153"/>
    </source>
</evidence>
<dbReference type="SUPFAM" id="SSF53187">
    <property type="entry name" value="Zn-dependent exopeptidases"/>
    <property type="match status" value="1"/>
</dbReference>
<keyword evidence="3" id="KW-0479">Metal-binding</keyword>
<dbReference type="RefSeq" id="WP_053602201.1">
    <property type="nucleotide sequence ID" value="NZ_CP012600.1"/>
</dbReference>
<proteinExistence type="inferred from homology"/>
<dbReference type="Gene3D" id="3.30.70.360">
    <property type="match status" value="1"/>
</dbReference>
<dbReference type="NCBIfam" id="TIGR01891">
    <property type="entry name" value="amidohydrolases"/>
    <property type="match status" value="1"/>
</dbReference>
<keyword evidence="6" id="KW-1185">Reference proteome</keyword>
<evidence type="ECO:0000313" key="5">
    <source>
        <dbReference type="EMBL" id="ALC80468.1"/>
    </source>
</evidence>
<feature type="binding site" evidence="3">
    <location>
        <position position="170"/>
    </location>
    <ligand>
        <name>Mn(2+)</name>
        <dbReference type="ChEBI" id="CHEBI:29035"/>
        <label>2</label>
    </ligand>
</feature>
<keyword evidence="2" id="KW-0378">Hydrolase</keyword>